<dbReference type="SUPFAM" id="SSF55347">
    <property type="entry name" value="Glyceraldehyde-3-phosphate dehydrogenase-like, C-terminal domain"/>
    <property type="match status" value="1"/>
</dbReference>
<dbReference type="PANTHER" id="PTHR43818:SF11">
    <property type="entry name" value="BCDNA.GH03377"/>
    <property type="match status" value="1"/>
</dbReference>
<evidence type="ECO:0000313" key="5">
    <source>
        <dbReference type="Proteomes" id="UP000217785"/>
    </source>
</evidence>
<proteinExistence type="predicted"/>
<name>A0A292YL65_9BACL</name>
<dbReference type="InterPro" id="IPR055170">
    <property type="entry name" value="GFO_IDH_MocA-like_dom"/>
</dbReference>
<evidence type="ECO:0000313" key="4">
    <source>
        <dbReference type="EMBL" id="GAX89651.1"/>
    </source>
</evidence>
<feature type="domain" description="GFO/IDH/MocA-like oxidoreductase" evidence="3">
    <location>
        <begin position="141"/>
        <end position="275"/>
    </location>
</feature>
<dbReference type="InterPro" id="IPR036291">
    <property type="entry name" value="NAD(P)-bd_dom_sf"/>
</dbReference>
<reference evidence="5" key="1">
    <citation type="submission" date="2017-07" db="EMBL/GenBank/DDBJ databases">
        <title>Draft genome sequence of Effusibacillus lacus strain skLN1.</title>
        <authorList>
            <person name="Watanabe M."/>
            <person name="Kojima H."/>
            <person name="Fukui M."/>
        </authorList>
    </citation>
    <scope>NUCLEOTIDE SEQUENCE [LARGE SCALE GENOMIC DNA]</scope>
    <source>
        <strain evidence="5">skLN1</strain>
    </source>
</reference>
<dbReference type="SUPFAM" id="SSF51735">
    <property type="entry name" value="NAD(P)-binding Rossmann-fold domains"/>
    <property type="match status" value="1"/>
</dbReference>
<keyword evidence="1" id="KW-0560">Oxidoreductase</keyword>
<dbReference type="GO" id="GO:0000166">
    <property type="term" value="F:nucleotide binding"/>
    <property type="evidence" value="ECO:0007669"/>
    <property type="project" value="InterPro"/>
</dbReference>
<dbReference type="RefSeq" id="WP_096181349.1">
    <property type="nucleotide sequence ID" value="NZ_BDUF01000026.1"/>
</dbReference>
<evidence type="ECO:0000259" key="3">
    <source>
        <dbReference type="Pfam" id="PF22725"/>
    </source>
</evidence>
<accession>A0A292YL65</accession>
<evidence type="ECO:0000259" key="2">
    <source>
        <dbReference type="Pfam" id="PF01408"/>
    </source>
</evidence>
<dbReference type="GO" id="GO:0016491">
    <property type="term" value="F:oxidoreductase activity"/>
    <property type="evidence" value="ECO:0007669"/>
    <property type="project" value="UniProtKB-KW"/>
</dbReference>
<dbReference type="PANTHER" id="PTHR43818">
    <property type="entry name" value="BCDNA.GH03377"/>
    <property type="match status" value="1"/>
</dbReference>
<evidence type="ECO:0000256" key="1">
    <source>
        <dbReference type="ARBA" id="ARBA00023002"/>
    </source>
</evidence>
<dbReference type="EMBL" id="BDUF01000026">
    <property type="protein sequence ID" value="GAX89651.1"/>
    <property type="molecule type" value="Genomic_DNA"/>
</dbReference>
<dbReference type="Proteomes" id="UP000217785">
    <property type="component" value="Unassembled WGS sequence"/>
</dbReference>
<dbReference type="Gene3D" id="3.40.50.720">
    <property type="entry name" value="NAD(P)-binding Rossmann-like Domain"/>
    <property type="match status" value="1"/>
</dbReference>
<gene>
    <name evidence="4" type="ORF">EFBL_1275</name>
</gene>
<keyword evidence="5" id="KW-1185">Reference proteome</keyword>
<dbReference type="InterPro" id="IPR000683">
    <property type="entry name" value="Gfo/Idh/MocA-like_OxRdtase_N"/>
</dbReference>
<comment type="caution">
    <text evidence="4">The sequence shown here is derived from an EMBL/GenBank/DDBJ whole genome shotgun (WGS) entry which is preliminary data.</text>
</comment>
<dbReference type="AlphaFoldDB" id="A0A292YL65"/>
<dbReference type="Gene3D" id="3.30.360.10">
    <property type="entry name" value="Dihydrodipicolinate Reductase, domain 2"/>
    <property type="match status" value="1"/>
</dbReference>
<feature type="domain" description="Gfo/Idh/MocA-like oxidoreductase N-terminal" evidence="2">
    <location>
        <begin position="4"/>
        <end position="131"/>
    </location>
</feature>
<evidence type="ECO:0008006" key="6">
    <source>
        <dbReference type="Google" id="ProtNLM"/>
    </source>
</evidence>
<protein>
    <recommendedName>
        <fullName evidence="6">Dehydrogenase</fullName>
    </recommendedName>
</protein>
<dbReference type="Pfam" id="PF22725">
    <property type="entry name" value="GFO_IDH_MocA_C3"/>
    <property type="match status" value="1"/>
</dbReference>
<dbReference type="InterPro" id="IPR050463">
    <property type="entry name" value="Gfo/Idh/MocA_oxidrdct_glycsds"/>
</dbReference>
<dbReference type="Pfam" id="PF01408">
    <property type="entry name" value="GFO_IDH_MocA"/>
    <property type="match status" value="1"/>
</dbReference>
<organism evidence="4 5">
    <name type="scientific">Effusibacillus lacus</name>
    <dbReference type="NCBI Taxonomy" id="1348429"/>
    <lineage>
        <taxon>Bacteria</taxon>
        <taxon>Bacillati</taxon>
        <taxon>Bacillota</taxon>
        <taxon>Bacilli</taxon>
        <taxon>Bacillales</taxon>
        <taxon>Alicyclobacillaceae</taxon>
        <taxon>Effusibacillus</taxon>
    </lineage>
</organism>
<dbReference type="OrthoDB" id="2350336at2"/>
<sequence length="375" mass="41205">MAEVRIGLVGAGWMGKAHTNAFVNAQLLFGSEFGKPVFEVVADVNMDLVKQASRQLGYARYTDNWKEVVADPNVDVVDIATPNAFHYEVAKAALEHDKHVYCEKPLTLSAEQSKELAELAKQKGVVNYVGYNNVMNPATAYIRELVASGKLGTIVRFSGTYDQDMLLDALLPITWRHINKYSGSGALGDLGSHLFSVSQVILGDIKRVNALSKIVIEKRQKQAGSSELVDVENDDLIVITAEYENGAIGTFGTSRIAAGRKNYLSYEIQGTLGSVYYSLESLNEVHVYFTSDESRDRGFRKVFLGPDHAGFSALNPASGIAIGFNDIKILEVNQLLSAITKGTDYVCDFNFGWKIDRTISAILMSAAEKRWVDVL</sequence>